<dbReference type="Proteomes" id="UP000699462">
    <property type="component" value="Unassembled WGS sequence"/>
</dbReference>
<organism evidence="2 3">
    <name type="scientific">Paragonimus westermani</name>
    <dbReference type="NCBI Taxonomy" id="34504"/>
    <lineage>
        <taxon>Eukaryota</taxon>
        <taxon>Metazoa</taxon>
        <taxon>Spiralia</taxon>
        <taxon>Lophotrochozoa</taxon>
        <taxon>Platyhelminthes</taxon>
        <taxon>Trematoda</taxon>
        <taxon>Digenea</taxon>
        <taxon>Plagiorchiida</taxon>
        <taxon>Troglotremata</taxon>
        <taxon>Troglotrematidae</taxon>
        <taxon>Paragonimus</taxon>
    </lineage>
</organism>
<name>A0A8T0D251_9TREM</name>
<evidence type="ECO:0000256" key="1">
    <source>
        <dbReference type="SAM" id="MobiDB-lite"/>
    </source>
</evidence>
<evidence type="ECO:0000313" key="3">
    <source>
        <dbReference type="Proteomes" id="UP000699462"/>
    </source>
</evidence>
<keyword evidence="3" id="KW-1185">Reference proteome</keyword>
<dbReference type="AlphaFoldDB" id="A0A8T0D251"/>
<gene>
    <name evidence="2" type="ORF">P879_01635</name>
</gene>
<proteinExistence type="predicted"/>
<feature type="region of interest" description="Disordered" evidence="1">
    <location>
        <begin position="158"/>
        <end position="188"/>
    </location>
</feature>
<dbReference type="OrthoDB" id="6228973at2759"/>
<feature type="compositionally biased region" description="Polar residues" evidence="1">
    <location>
        <begin position="35"/>
        <end position="45"/>
    </location>
</feature>
<protein>
    <submittedName>
        <fullName evidence="2">Uncharacterized protein</fullName>
    </submittedName>
</protein>
<sequence length="188" mass="20720">MGDGFDSTGNNSEKLGPLNETCLCETDFPICHAQTASREQPTTTRLPAIRPPASEHDASLTVTPKTHGPWGDGKKTEDQAQETLRFPKIFRKWSPPSKSAQFFRLTDGKTSLRSPSGVLKDTQNIRCAITGPTPNPILLPIDIMETQTSDEKRLCMKGGKRTKSETTQRSGPTFHSVGTHNSFDTNEY</sequence>
<feature type="region of interest" description="Disordered" evidence="1">
    <location>
        <begin position="35"/>
        <end position="76"/>
    </location>
</feature>
<feature type="compositionally biased region" description="Polar residues" evidence="1">
    <location>
        <begin position="165"/>
        <end position="188"/>
    </location>
</feature>
<evidence type="ECO:0000313" key="2">
    <source>
        <dbReference type="EMBL" id="KAF8561722.1"/>
    </source>
</evidence>
<comment type="caution">
    <text evidence="2">The sequence shown here is derived from an EMBL/GenBank/DDBJ whole genome shotgun (WGS) entry which is preliminary data.</text>
</comment>
<reference evidence="2 3" key="1">
    <citation type="submission" date="2019-07" db="EMBL/GenBank/DDBJ databases">
        <title>Annotation for the trematode Paragonimus westermani.</title>
        <authorList>
            <person name="Choi Y.-J."/>
        </authorList>
    </citation>
    <scope>NUCLEOTIDE SEQUENCE [LARGE SCALE GENOMIC DNA]</scope>
    <source>
        <strain evidence="2">180907_Pwestermani</strain>
    </source>
</reference>
<accession>A0A8T0D251</accession>
<dbReference type="EMBL" id="JTDF01021534">
    <property type="protein sequence ID" value="KAF8561722.1"/>
    <property type="molecule type" value="Genomic_DNA"/>
</dbReference>